<dbReference type="Gene3D" id="3.90.1170.50">
    <property type="entry name" value="Aldehyde oxidase/xanthine dehydrogenase, a/b hammerhead"/>
    <property type="match status" value="1"/>
</dbReference>
<dbReference type="InterPro" id="IPR008274">
    <property type="entry name" value="AldOxase/xan_DH_MoCoBD1"/>
</dbReference>
<dbReference type="Pfam" id="PF01315">
    <property type="entry name" value="Ald_Xan_dh_C"/>
    <property type="match status" value="1"/>
</dbReference>
<organism evidence="4 5">
    <name type="scientific">Actinopolyspora mortivallis</name>
    <dbReference type="NCBI Taxonomy" id="33906"/>
    <lineage>
        <taxon>Bacteria</taxon>
        <taxon>Bacillati</taxon>
        <taxon>Actinomycetota</taxon>
        <taxon>Actinomycetes</taxon>
        <taxon>Actinopolysporales</taxon>
        <taxon>Actinopolysporaceae</taxon>
        <taxon>Actinopolyspora</taxon>
    </lineage>
</organism>
<dbReference type="SUPFAM" id="SSF56003">
    <property type="entry name" value="Molybdenum cofactor-binding domain"/>
    <property type="match status" value="1"/>
</dbReference>
<reference evidence="4 5" key="1">
    <citation type="submission" date="2018-03" db="EMBL/GenBank/DDBJ databases">
        <title>Actinopolyspora mortivallis from Sahara, screening for active biomolecules.</title>
        <authorList>
            <person name="Selama O."/>
            <person name="Wellington E.M.H."/>
            <person name="Hacene H."/>
        </authorList>
    </citation>
    <scope>NUCLEOTIDE SEQUENCE [LARGE SCALE GENOMIC DNA]</scope>
    <source>
        <strain evidence="4 5">M5A</strain>
    </source>
</reference>
<name>A0A2T0H0K9_ACTMO</name>
<sequence>MTDVLTEDPGRAPQRLDGPDKVAGTARYAFEQPVDGPRYLHLVQAGIARGRVTGTDTSAAEALPGVHTVLTHENAEKVNAGGELAVLQSPEVAFRGQVIGAVLAETPEIAAHAAGLVEVTYERHPHEATFGADDHRAQSPDTSSPMVTEDLDQGDVDAALEAAEYTVDVTYATPPEHNNPMEPHATVAVWEQGELTLYDSNQGPYVVRDVLAPIFGLDPERVHVVSPHVGGGFGSKGMPHAHVVATVMAARLTPGRPVKCALTRAQMFPLVGYRPPGFQRIRLGADATGRLVATEHSALEQSSRLAEYAEQSAGASRDMYVSPNRRITNRVVALDVPVPTWMRAPGEAGGMYALESAVDEMAQACGMDPIEFRVHNEPDTAPTSGRPFSSRNLVTCLRRGAERFGWAERDPRPGVRREGDWLVGTGVAAASFPSFTIPGSVATVGYADGYYRVEIAASDIGTGARTALTQIAAEALEVPLSAVRLHLGSTAQPKASLAGGSSGTASWGTAIVQAARAFRAEHGEHPPEGAETTTKSEPDPEAGTYAMNAYGAQFAEVRVHADTGEVRVPRLLGVFAAGRVVNARTARSQFAGGMTMGLSMALHEHGVVDERFGHVVNNDFAGYHIAAHADVGSVEVDWIDEHDPHVNPMGTKGIGEVGIVGVAAAIGNAAHHATGVRVRELPLTPEKFLTGR</sequence>
<evidence type="ECO:0000313" key="4">
    <source>
        <dbReference type="EMBL" id="PRW64870.1"/>
    </source>
</evidence>
<dbReference type="Gene3D" id="3.30.365.10">
    <property type="entry name" value="Aldehyde oxidase/xanthine dehydrogenase, molybdopterin binding domain"/>
    <property type="match status" value="5"/>
</dbReference>
<dbReference type="InterPro" id="IPR046867">
    <property type="entry name" value="AldOxase/xan_DH_MoCoBD2"/>
</dbReference>
<keyword evidence="2" id="KW-0560">Oxidoreductase</keyword>
<dbReference type="AlphaFoldDB" id="A0A2T0H0K9"/>
<dbReference type="GO" id="GO:0005506">
    <property type="term" value="F:iron ion binding"/>
    <property type="evidence" value="ECO:0007669"/>
    <property type="project" value="InterPro"/>
</dbReference>
<gene>
    <name evidence="4" type="ORF">CEP50_03385</name>
</gene>
<keyword evidence="1" id="KW-0500">Molybdenum</keyword>
<dbReference type="Proteomes" id="UP000239352">
    <property type="component" value="Unassembled WGS sequence"/>
</dbReference>
<accession>A0A2T0H0K9</accession>
<dbReference type="SUPFAM" id="SSF54665">
    <property type="entry name" value="CO dehydrogenase molybdoprotein N-domain-like"/>
    <property type="match status" value="1"/>
</dbReference>
<keyword evidence="5" id="KW-1185">Reference proteome</keyword>
<dbReference type="EMBL" id="PVSR01000002">
    <property type="protein sequence ID" value="PRW64870.1"/>
    <property type="molecule type" value="Genomic_DNA"/>
</dbReference>
<dbReference type="InterPro" id="IPR000674">
    <property type="entry name" value="Ald_Oxase/Xan_DH_a/b"/>
</dbReference>
<dbReference type="InterPro" id="IPR016208">
    <property type="entry name" value="Ald_Oxase/xanthine_DH-like"/>
</dbReference>
<proteinExistence type="predicted"/>
<evidence type="ECO:0000256" key="2">
    <source>
        <dbReference type="ARBA" id="ARBA00023002"/>
    </source>
</evidence>
<dbReference type="InParanoid" id="A0A2T0H0K9"/>
<evidence type="ECO:0000259" key="3">
    <source>
        <dbReference type="SMART" id="SM01008"/>
    </source>
</evidence>
<dbReference type="Pfam" id="PF20256">
    <property type="entry name" value="MoCoBD_2"/>
    <property type="match status" value="2"/>
</dbReference>
<protein>
    <submittedName>
        <fullName evidence="4">Xanthine dehydrogenase</fullName>
    </submittedName>
</protein>
<dbReference type="SMART" id="SM01008">
    <property type="entry name" value="Ald_Xan_dh_C"/>
    <property type="match status" value="1"/>
</dbReference>
<dbReference type="GO" id="GO:0016491">
    <property type="term" value="F:oxidoreductase activity"/>
    <property type="evidence" value="ECO:0007669"/>
    <property type="project" value="UniProtKB-KW"/>
</dbReference>
<dbReference type="PANTHER" id="PTHR11908:SF132">
    <property type="entry name" value="ALDEHYDE OXIDASE 1-RELATED"/>
    <property type="match status" value="1"/>
</dbReference>
<dbReference type="InterPro" id="IPR036856">
    <property type="entry name" value="Ald_Oxase/Xan_DH_a/b_sf"/>
</dbReference>
<comment type="caution">
    <text evidence="4">The sequence shown here is derived from an EMBL/GenBank/DDBJ whole genome shotgun (WGS) entry which is preliminary data.</text>
</comment>
<dbReference type="RefSeq" id="WP_106112435.1">
    <property type="nucleotide sequence ID" value="NZ_PVSR01000002.1"/>
</dbReference>
<evidence type="ECO:0000256" key="1">
    <source>
        <dbReference type="ARBA" id="ARBA00022505"/>
    </source>
</evidence>
<dbReference type="Pfam" id="PF02738">
    <property type="entry name" value="MoCoBD_1"/>
    <property type="match status" value="1"/>
</dbReference>
<dbReference type="InterPro" id="IPR037165">
    <property type="entry name" value="AldOxase/xan_DH_Mopterin-bd_sf"/>
</dbReference>
<feature type="domain" description="Aldehyde oxidase/xanthine dehydrogenase a/b hammerhead" evidence="3">
    <location>
        <begin position="23"/>
        <end position="125"/>
    </location>
</feature>
<dbReference type="STRING" id="1050202.GCA_000384035_00598"/>
<dbReference type="PANTHER" id="PTHR11908">
    <property type="entry name" value="XANTHINE DEHYDROGENASE"/>
    <property type="match status" value="1"/>
</dbReference>
<evidence type="ECO:0000313" key="5">
    <source>
        <dbReference type="Proteomes" id="UP000239352"/>
    </source>
</evidence>